<evidence type="ECO:0000259" key="9">
    <source>
        <dbReference type="PROSITE" id="PS01124"/>
    </source>
</evidence>
<dbReference type="Pfam" id="PF00072">
    <property type="entry name" value="Response_reg"/>
    <property type="match status" value="1"/>
</dbReference>
<dbReference type="Proteomes" id="UP000061587">
    <property type="component" value="Chromosome"/>
</dbReference>
<feature type="transmembrane region" description="Helical" evidence="8">
    <location>
        <begin position="6"/>
        <end position="28"/>
    </location>
</feature>
<feature type="transmembrane region" description="Helical" evidence="8">
    <location>
        <begin position="48"/>
        <end position="67"/>
    </location>
</feature>
<dbReference type="Pfam" id="PF02518">
    <property type="entry name" value="HATPase_c"/>
    <property type="match status" value="1"/>
</dbReference>
<dbReference type="PROSITE" id="PS50110">
    <property type="entry name" value="RESPONSE_REGULATORY"/>
    <property type="match status" value="1"/>
</dbReference>
<dbReference type="SMART" id="SM00388">
    <property type="entry name" value="HisKA"/>
    <property type="match status" value="1"/>
</dbReference>
<dbReference type="SUPFAM" id="SSF55874">
    <property type="entry name" value="ATPase domain of HSP90 chaperone/DNA topoisomerase II/histidine kinase"/>
    <property type="match status" value="1"/>
</dbReference>
<feature type="domain" description="HTH araC/xylS-type" evidence="9">
    <location>
        <begin position="1281"/>
        <end position="1380"/>
    </location>
</feature>
<dbReference type="Gene3D" id="2.130.10.10">
    <property type="entry name" value="YVTN repeat-like/Quinoprotein amine dehydrogenase"/>
    <property type="match status" value="2"/>
</dbReference>
<dbReference type="InterPro" id="IPR011123">
    <property type="entry name" value="Y_Y_Y"/>
</dbReference>
<evidence type="ECO:0000256" key="2">
    <source>
        <dbReference type="ARBA" id="ARBA00012438"/>
    </source>
</evidence>
<evidence type="ECO:0000313" key="14">
    <source>
        <dbReference type="Proteomes" id="UP000061587"/>
    </source>
</evidence>
<reference evidence="12 14" key="2">
    <citation type="journal article" date="2016" name="Genome Biol. Evol.">
        <title>Extensive mobilome-driven genome diversification in mouse gut-associated Bacteroides vulgatus mpk.</title>
        <authorList>
            <person name="Lange A."/>
            <person name="Beier S."/>
            <person name="Steimle A."/>
            <person name="Autenrieth I.B."/>
            <person name="Huson D.H."/>
            <person name="Frick J.S."/>
        </authorList>
    </citation>
    <scope>NUCLEOTIDE SEQUENCE [LARGE SCALE GENOMIC DNA]</scope>
    <source>
        <strain evidence="12">Mpk</strain>
        <strain evidence="14">mpk</strain>
    </source>
</reference>
<keyword evidence="12" id="KW-0808">Transferase</keyword>
<dbReference type="PRINTS" id="PR00344">
    <property type="entry name" value="BCTRLSENSOR"/>
</dbReference>
<evidence type="ECO:0000256" key="5">
    <source>
        <dbReference type="ARBA" id="ARBA00023125"/>
    </source>
</evidence>
<dbReference type="InterPro" id="IPR003594">
    <property type="entry name" value="HATPase_dom"/>
</dbReference>
<dbReference type="CDD" id="cd17574">
    <property type="entry name" value="REC_OmpR"/>
    <property type="match status" value="1"/>
</dbReference>
<dbReference type="SUPFAM" id="SSF52172">
    <property type="entry name" value="CheY-like"/>
    <property type="match status" value="1"/>
</dbReference>
<sequence length="1382" mass="157551">MTELWATFGRIATIIVLINTDFCICLRLNSNFEDKNSRKMKQSDPFKLILLLSLVVYSIEGFCQQIPTINLVMKDGLSSNYVTDIAQDKYGFTWFATKYGLNRFDGDKFTVYLKEPNKELLNSNDINKIATDTINNKVWIANRWMGVNVFDCATQQFSSFLHDKNNQNTLISNEIKDILVTSNGNVWIATNQGLDLYNPDNSQFIHYNTSTVPDFPSNDIMTLAEGSNGDLYIGHTYNGFTIFSPDNNSFKNFTHSSQNKNSLPDNTIHSIFVDTNSKIWIATNCGLSLFDPFRETFRNFKDVSGIHYTIQRAIYNVYSTSDDRIWVGTVSDLCYFDSKDTDLILSGKKNVNHMFIQDIYWGISNPTVYCVFEDSFKNVWIGSNGGGASFISSTSSFFHSWRINKIPGVTNGLNDKEVLTICVADNGNIWMGTDGGGINVNIDGRNCMFYSHDTGDISSNTYHSSLKDSNGDLWFGNMYNEMGIDVFISKEGRFIHYTPQGNGSVIYCLFEDNQRNVWIGSNNGLEIYNLITKKKDFLNKENSQLLTNEIKAVSQDKNGNIWIGTLNKGISIYNPESKTMKHINEHTIFENCVINQIFRDSKNRIWIATTEGLVLFPNEQSDTYQLFNTQNGLACNLICSIEEDSEGNIWLSTHSGISRFIESEQRFLNYDHKDGTLFGTYMNNSVGKAQDGTIYFGSINGVCYFNPKDRPSNIILPPVIFTDFKVYGRNPHEDAIDTSIPMTNGKIMLNHNQNIFSITFNVMNKSLQGKVEYAYKLEGLEENWINIGGDNQVTFRNIPYRNYKLHIKARYKNQEWQTNYSTLFISINPPFWLSWWAKLIYIVSITTIVFFIIKSYKKRLQLRSSLSLEKEKAQKQQELNEERLRFYTNITHELKTPLTLILGPLEDLQCDSRIQKEHLKKISLIHKSTIRLLNLVTQILEFRKTETQNKKLCVIEGNIVEKIQEIGFKYKELNRNADITFDMITDADKIQIYFDQEVISMIVDNLLSNAFKYTYKGTITLALRSVIANDVEYTEIEIADTGIGIPQEDISRIFERYYQTNIRKNMPGFGIGLALVKNLVDLHEGTILVDSEPNVGSSFRVRLITNNSYPDAIHINTNLKESIDEEKSSKPIVLVVEDEGDIRDYIAEALMGAYDVIVAENGEQGCQVAFTSIPDIVISDIMMPVKDGIELCKEIKNNIATSHIPVILLTAKDTLQDKTEGYDAGADSYVTKPFSASLLKSRVANLLEGRKKIASLISSSTHLKQSIIKESLNKIDNEFIERITKIIEENLMDEKIDVPTIAQELSMSYSSLYRKIKALTGMSTGEFIRKLRLRKAEQLLLSGKYNISEIAHQVGLNSVSYFRECFKEEYGMSPSEYIKRLK</sequence>
<dbReference type="Pfam" id="PF07495">
    <property type="entry name" value="Y_Y_Y"/>
    <property type="match status" value="1"/>
</dbReference>
<dbReference type="SMART" id="SM00448">
    <property type="entry name" value="REC"/>
    <property type="match status" value="1"/>
</dbReference>
<dbReference type="SMART" id="SM00342">
    <property type="entry name" value="HTH_ARAC"/>
    <property type="match status" value="1"/>
</dbReference>
<dbReference type="SUPFAM" id="SSF63829">
    <property type="entry name" value="Calcium-dependent phosphotriesterase"/>
    <property type="match status" value="3"/>
</dbReference>
<dbReference type="Pfam" id="PF07494">
    <property type="entry name" value="Reg_prop"/>
    <property type="match status" value="8"/>
</dbReference>
<dbReference type="GO" id="GO:0043565">
    <property type="term" value="F:sequence-specific DNA binding"/>
    <property type="evidence" value="ECO:0007669"/>
    <property type="project" value="InterPro"/>
</dbReference>
<dbReference type="EMBL" id="CP013020">
    <property type="protein sequence ID" value="ALK86811.1"/>
    <property type="molecule type" value="Genomic_DNA"/>
</dbReference>
<dbReference type="InterPro" id="IPR018062">
    <property type="entry name" value="HTH_AraC-typ_CS"/>
</dbReference>
<dbReference type="InterPro" id="IPR011006">
    <property type="entry name" value="CheY-like_superfamily"/>
</dbReference>
<dbReference type="Pfam" id="PF12833">
    <property type="entry name" value="HTH_18"/>
    <property type="match status" value="1"/>
</dbReference>
<dbReference type="InterPro" id="IPR004358">
    <property type="entry name" value="Sig_transdc_His_kin-like_C"/>
</dbReference>
<keyword evidence="6" id="KW-0804">Transcription</keyword>
<evidence type="ECO:0000259" key="11">
    <source>
        <dbReference type="PROSITE" id="PS50110"/>
    </source>
</evidence>
<dbReference type="SUPFAM" id="SSF47384">
    <property type="entry name" value="Homodimeric domain of signal transducing histidine kinase"/>
    <property type="match status" value="1"/>
</dbReference>
<protein>
    <recommendedName>
        <fullName evidence="2">histidine kinase</fullName>
        <ecNumber evidence="2">2.7.13.3</ecNumber>
    </recommendedName>
</protein>
<dbReference type="InterPro" id="IPR001789">
    <property type="entry name" value="Sig_transdc_resp-reg_receiver"/>
</dbReference>
<dbReference type="InterPro" id="IPR005467">
    <property type="entry name" value="His_kinase_dom"/>
</dbReference>
<proteinExistence type="predicted"/>
<evidence type="ECO:0000256" key="3">
    <source>
        <dbReference type="ARBA" id="ARBA00022553"/>
    </source>
</evidence>
<evidence type="ECO:0000313" key="13">
    <source>
        <dbReference type="EMBL" id="KAB3862649.1"/>
    </source>
</evidence>
<dbReference type="EC" id="2.7.13.3" evidence="2"/>
<evidence type="ECO:0000256" key="6">
    <source>
        <dbReference type="ARBA" id="ARBA00023163"/>
    </source>
</evidence>
<dbReference type="PATRIC" id="fig|821.40.peg.5113"/>
<comment type="catalytic activity">
    <reaction evidence="1">
        <text>ATP + protein L-histidine = ADP + protein N-phospho-L-histidine.</text>
        <dbReference type="EC" id="2.7.13.3"/>
    </reaction>
</comment>
<keyword evidence="12" id="KW-0418">Kinase</keyword>
<evidence type="ECO:0000259" key="10">
    <source>
        <dbReference type="PROSITE" id="PS50109"/>
    </source>
</evidence>
<reference evidence="14" key="1">
    <citation type="submission" date="2015-10" db="EMBL/GenBank/DDBJ databases">
        <title>Extensive mobilome-driven genome diversification in gut-associated Bacteroides vulgatus mpk.</title>
        <authorList>
            <person name="Beier S."/>
            <person name="Lange A."/>
            <person name="Huson D.H."/>
            <person name="Frick J.-S."/>
            <person name="Autenrieth I.B."/>
        </authorList>
    </citation>
    <scope>NUCLEOTIDE SEQUENCE [LARGE SCALE GENOMIC DNA]</scope>
    <source>
        <strain evidence="14">mpk</strain>
    </source>
</reference>
<dbReference type="Gene3D" id="2.60.40.10">
    <property type="entry name" value="Immunoglobulins"/>
    <property type="match status" value="1"/>
</dbReference>
<dbReference type="InterPro" id="IPR011110">
    <property type="entry name" value="Reg_prop"/>
</dbReference>
<dbReference type="SMART" id="SM00387">
    <property type="entry name" value="HATPase_c"/>
    <property type="match status" value="1"/>
</dbReference>
<keyword evidence="3 7" id="KW-0597">Phosphoprotein</keyword>
<feature type="transmembrane region" description="Helical" evidence="8">
    <location>
        <begin position="832"/>
        <end position="853"/>
    </location>
</feature>
<keyword evidence="8" id="KW-0472">Membrane</keyword>
<dbReference type="Pfam" id="PF00512">
    <property type="entry name" value="HisKA"/>
    <property type="match status" value="1"/>
</dbReference>
<evidence type="ECO:0000256" key="4">
    <source>
        <dbReference type="ARBA" id="ARBA00023015"/>
    </source>
</evidence>
<dbReference type="InterPro" id="IPR009057">
    <property type="entry name" value="Homeodomain-like_sf"/>
</dbReference>
<dbReference type="EMBL" id="WCXA01000015">
    <property type="protein sequence ID" value="KAB3862649.1"/>
    <property type="molecule type" value="Genomic_DNA"/>
</dbReference>
<dbReference type="PANTHER" id="PTHR43547">
    <property type="entry name" value="TWO-COMPONENT HISTIDINE KINASE"/>
    <property type="match status" value="1"/>
</dbReference>
<dbReference type="Gene3D" id="1.10.10.60">
    <property type="entry name" value="Homeodomain-like"/>
    <property type="match status" value="2"/>
</dbReference>
<reference evidence="13 15" key="3">
    <citation type="journal article" date="2019" name="Nat. Med.">
        <title>A library of human gut bacterial isolates paired with longitudinal multiomics data enables mechanistic microbiome research.</title>
        <authorList>
            <person name="Poyet M."/>
            <person name="Groussin M."/>
            <person name="Gibbons S.M."/>
            <person name="Avila-Pacheco J."/>
            <person name="Jiang X."/>
            <person name="Kearney S.M."/>
            <person name="Perrotta A.R."/>
            <person name="Berdy B."/>
            <person name="Zhao S."/>
            <person name="Lieberman T.D."/>
            <person name="Swanson P.K."/>
            <person name="Smith M."/>
            <person name="Roesemann S."/>
            <person name="Alexander J.E."/>
            <person name="Rich S.A."/>
            <person name="Livny J."/>
            <person name="Vlamakis H."/>
            <person name="Clish C."/>
            <person name="Bullock K."/>
            <person name="Deik A."/>
            <person name="Scott J."/>
            <person name="Pierce K.A."/>
            <person name="Xavier R.J."/>
            <person name="Alm E.J."/>
        </authorList>
    </citation>
    <scope>NUCLEOTIDE SEQUENCE [LARGE SCALE GENOMIC DNA]</scope>
    <source>
        <strain evidence="13 15">BIOML-A9</strain>
    </source>
</reference>
<evidence type="ECO:0000313" key="12">
    <source>
        <dbReference type="EMBL" id="ALK86811.1"/>
    </source>
</evidence>
<accession>A0A0P0M681</accession>
<dbReference type="InterPro" id="IPR003661">
    <property type="entry name" value="HisK_dim/P_dom"/>
</dbReference>
<dbReference type="InterPro" id="IPR036097">
    <property type="entry name" value="HisK_dim/P_sf"/>
</dbReference>
<keyword evidence="4" id="KW-0805">Transcription regulation</keyword>
<dbReference type="Gene3D" id="3.40.50.2300">
    <property type="match status" value="1"/>
</dbReference>
<feature type="domain" description="Histidine kinase" evidence="10">
    <location>
        <begin position="889"/>
        <end position="1107"/>
    </location>
</feature>
<dbReference type="GO" id="GO:0000155">
    <property type="term" value="F:phosphorelay sensor kinase activity"/>
    <property type="evidence" value="ECO:0007669"/>
    <property type="project" value="InterPro"/>
</dbReference>
<dbReference type="Gene3D" id="3.30.565.10">
    <property type="entry name" value="Histidine kinase-like ATPase, C-terminal domain"/>
    <property type="match status" value="1"/>
</dbReference>
<dbReference type="CDD" id="cd00082">
    <property type="entry name" value="HisKA"/>
    <property type="match status" value="1"/>
</dbReference>
<feature type="modified residue" description="4-aspartylphosphate" evidence="7">
    <location>
        <position position="1180"/>
    </location>
</feature>
<evidence type="ECO:0000256" key="7">
    <source>
        <dbReference type="PROSITE-ProRule" id="PRU00169"/>
    </source>
</evidence>
<evidence type="ECO:0000256" key="8">
    <source>
        <dbReference type="SAM" id="Phobius"/>
    </source>
</evidence>
<dbReference type="GO" id="GO:0003700">
    <property type="term" value="F:DNA-binding transcription factor activity"/>
    <property type="evidence" value="ECO:0007669"/>
    <property type="project" value="InterPro"/>
</dbReference>
<dbReference type="Proteomes" id="UP000470332">
    <property type="component" value="Unassembled WGS sequence"/>
</dbReference>
<dbReference type="InterPro" id="IPR013783">
    <property type="entry name" value="Ig-like_fold"/>
</dbReference>
<evidence type="ECO:0000313" key="15">
    <source>
        <dbReference type="Proteomes" id="UP000470332"/>
    </source>
</evidence>
<dbReference type="InterPro" id="IPR015943">
    <property type="entry name" value="WD40/YVTN_repeat-like_dom_sf"/>
</dbReference>
<keyword evidence="8" id="KW-0812">Transmembrane</keyword>
<dbReference type="PROSITE" id="PS00041">
    <property type="entry name" value="HTH_ARAC_FAMILY_1"/>
    <property type="match status" value="1"/>
</dbReference>
<dbReference type="PROSITE" id="PS01124">
    <property type="entry name" value="HTH_ARAC_FAMILY_2"/>
    <property type="match status" value="1"/>
</dbReference>
<dbReference type="CDD" id="cd00075">
    <property type="entry name" value="HATPase"/>
    <property type="match status" value="1"/>
</dbReference>
<gene>
    <name evidence="12" type="ORF">BvMPK_4269</name>
    <name evidence="13" type="ORF">GAS37_08955</name>
</gene>
<dbReference type="InterPro" id="IPR036890">
    <property type="entry name" value="HATPase_C_sf"/>
</dbReference>
<keyword evidence="5" id="KW-0238">DNA-binding</keyword>
<dbReference type="SUPFAM" id="SSF46689">
    <property type="entry name" value="Homeodomain-like"/>
    <property type="match status" value="1"/>
</dbReference>
<keyword evidence="8" id="KW-1133">Transmembrane helix</keyword>
<dbReference type="Gene3D" id="1.10.287.130">
    <property type="match status" value="1"/>
</dbReference>
<dbReference type="PANTHER" id="PTHR43547:SF2">
    <property type="entry name" value="HYBRID SIGNAL TRANSDUCTION HISTIDINE KINASE C"/>
    <property type="match status" value="1"/>
</dbReference>
<dbReference type="PROSITE" id="PS50109">
    <property type="entry name" value="HIS_KIN"/>
    <property type="match status" value="1"/>
</dbReference>
<name>A0A0P0M681_PHOVU</name>
<feature type="domain" description="Response regulatory" evidence="11">
    <location>
        <begin position="1132"/>
        <end position="1247"/>
    </location>
</feature>
<dbReference type="InterPro" id="IPR018060">
    <property type="entry name" value="HTH_AraC"/>
</dbReference>
<organism evidence="12 14">
    <name type="scientific">Phocaeicola vulgatus</name>
    <name type="common">Bacteroides vulgatus</name>
    <dbReference type="NCBI Taxonomy" id="821"/>
    <lineage>
        <taxon>Bacteria</taxon>
        <taxon>Pseudomonadati</taxon>
        <taxon>Bacteroidota</taxon>
        <taxon>Bacteroidia</taxon>
        <taxon>Bacteroidales</taxon>
        <taxon>Bacteroidaceae</taxon>
        <taxon>Phocaeicola</taxon>
    </lineage>
</organism>
<evidence type="ECO:0000256" key="1">
    <source>
        <dbReference type="ARBA" id="ARBA00000085"/>
    </source>
</evidence>